<dbReference type="PANTHER" id="PTHR43736">
    <property type="entry name" value="ADP-RIBOSE PYROPHOSPHATASE"/>
    <property type="match status" value="1"/>
</dbReference>
<comment type="similarity">
    <text evidence="1">Belongs to the Nudix hydrolase family.</text>
</comment>
<dbReference type="PANTHER" id="PTHR43736:SF1">
    <property type="entry name" value="DIHYDRONEOPTERIN TRIPHOSPHATE DIPHOSPHATASE"/>
    <property type="match status" value="1"/>
</dbReference>
<dbReference type="CDD" id="cd03674">
    <property type="entry name" value="NUDIX_Hydrolase"/>
    <property type="match status" value="1"/>
</dbReference>
<dbReference type="EMBL" id="JABEYB010000005">
    <property type="protein sequence ID" value="NNU75738.1"/>
    <property type="molecule type" value="Genomic_DNA"/>
</dbReference>
<proteinExistence type="inferred from homology"/>
<keyword evidence="3" id="KW-0378">Hydrolase</keyword>
<evidence type="ECO:0000313" key="4">
    <source>
        <dbReference type="Proteomes" id="UP000531659"/>
    </source>
</evidence>
<evidence type="ECO:0000256" key="1">
    <source>
        <dbReference type="ARBA" id="ARBA00005582"/>
    </source>
</evidence>
<reference evidence="3 4" key="1">
    <citation type="submission" date="2020-05" db="EMBL/GenBank/DDBJ databases">
        <title>Complete genome of Clostridium estertheticum subspecies estertheticum, isolated from Vacuum packed lamb meat from New Zealand imported to Switzerland.</title>
        <authorList>
            <person name="Wambui J."/>
            <person name="Stevens M.J.A."/>
            <person name="Stephan R."/>
        </authorList>
    </citation>
    <scope>NUCLEOTIDE SEQUENCE [LARGE SCALE GENOMIC DNA]</scope>
    <source>
        <strain evidence="3 4">CEST001</strain>
    </source>
</reference>
<sequence length="192" mass="22422">MEWVDLIRKYNPYNDQEKKDKELILHCIYIFDDILTRENKIAHITSSAFIVNKAKDKVLMVHHNIYNSWSWVGGHADGEKDLLAVAIKEAKEETCIKNVRPISCEIFSLDILTVLGHIKRGEYVSPHLHLSVTYLVEADEEEFLIVKADENSDVKWIPIDKVNIYSKEPHMKKVYTKLISKILLKFKEKQNE</sequence>
<dbReference type="GO" id="GO:0016787">
    <property type="term" value="F:hydrolase activity"/>
    <property type="evidence" value="ECO:0007669"/>
    <property type="project" value="UniProtKB-KW"/>
</dbReference>
<name>A0A7Y3SVF6_9CLOT</name>
<comment type="caution">
    <text evidence="3">The sequence shown here is derived from an EMBL/GenBank/DDBJ whole genome shotgun (WGS) entry which is preliminary data.</text>
</comment>
<evidence type="ECO:0000313" key="3">
    <source>
        <dbReference type="EMBL" id="NNU75738.1"/>
    </source>
</evidence>
<dbReference type="InterPro" id="IPR000086">
    <property type="entry name" value="NUDIX_hydrolase_dom"/>
</dbReference>
<dbReference type="Gene3D" id="3.90.79.10">
    <property type="entry name" value="Nucleoside Triphosphate Pyrophosphohydrolase"/>
    <property type="match status" value="1"/>
</dbReference>
<evidence type="ECO:0000259" key="2">
    <source>
        <dbReference type="PROSITE" id="PS51462"/>
    </source>
</evidence>
<dbReference type="RefSeq" id="WP_171296512.1">
    <property type="nucleotide sequence ID" value="NZ_CP087098.1"/>
</dbReference>
<protein>
    <submittedName>
        <fullName evidence="3">NUDIX hydrolase</fullName>
    </submittedName>
</protein>
<accession>A0A7Y3SVF6</accession>
<feature type="domain" description="Nudix hydrolase" evidence="2">
    <location>
        <begin position="41"/>
        <end position="181"/>
    </location>
</feature>
<dbReference type="SUPFAM" id="SSF55811">
    <property type="entry name" value="Nudix"/>
    <property type="match status" value="1"/>
</dbReference>
<gene>
    <name evidence="3" type="ORF">HLQ16_07320</name>
</gene>
<dbReference type="AlphaFoldDB" id="A0A7Y3SVF6"/>
<dbReference type="InterPro" id="IPR015797">
    <property type="entry name" value="NUDIX_hydrolase-like_dom_sf"/>
</dbReference>
<organism evidence="3 4">
    <name type="scientific">Clostridium estertheticum</name>
    <dbReference type="NCBI Taxonomy" id="238834"/>
    <lineage>
        <taxon>Bacteria</taxon>
        <taxon>Bacillati</taxon>
        <taxon>Bacillota</taxon>
        <taxon>Clostridia</taxon>
        <taxon>Eubacteriales</taxon>
        <taxon>Clostridiaceae</taxon>
        <taxon>Clostridium</taxon>
    </lineage>
</organism>
<dbReference type="PROSITE" id="PS51462">
    <property type="entry name" value="NUDIX"/>
    <property type="match status" value="1"/>
</dbReference>
<dbReference type="Proteomes" id="UP000531659">
    <property type="component" value="Unassembled WGS sequence"/>
</dbReference>
<dbReference type="Pfam" id="PF00293">
    <property type="entry name" value="NUDIX"/>
    <property type="match status" value="1"/>
</dbReference>